<dbReference type="OrthoDB" id="10063195at2759"/>
<accession>A0A2I0UIJ6</accession>
<organism evidence="2 3">
    <name type="scientific">Limosa lapponica baueri</name>
    <dbReference type="NCBI Taxonomy" id="1758121"/>
    <lineage>
        <taxon>Eukaryota</taxon>
        <taxon>Metazoa</taxon>
        <taxon>Chordata</taxon>
        <taxon>Craniata</taxon>
        <taxon>Vertebrata</taxon>
        <taxon>Euteleostomi</taxon>
        <taxon>Archelosauria</taxon>
        <taxon>Archosauria</taxon>
        <taxon>Dinosauria</taxon>
        <taxon>Saurischia</taxon>
        <taxon>Theropoda</taxon>
        <taxon>Coelurosauria</taxon>
        <taxon>Aves</taxon>
        <taxon>Neognathae</taxon>
        <taxon>Neoaves</taxon>
        <taxon>Charadriiformes</taxon>
        <taxon>Scolopacidae</taxon>
        <taxon>Limosa</taxon>
    </lineage>
</organism>
<dbReference type="Proteomes" id="UP000233556">
    <property type="component" value="Unassembled WGS sequence"/>
</dbReference>
<proteinExistence type="predicted"/>
<dbReference type="AlphaFoldDB" id="A0A2I0UIJ6"/>
<reference evidence="3" key="1">
    <citation type="submission" date="2017-11" db="EMBL/GenBank/DDBJ databases">
        <authorList>
            <person name="Lima N.C."/>
            <person name="Parody-Merino A.M."/>
            <person name="Battley P.F."/>
            <person name="Fidler A.E."/>
            <person name="Prosdocimi F."/>
        </authorList>
    </citation>
    <scope>NUCLEOTIDE SEQUENCE [LARGE SCALE GENOMIC DNA]</scope>
</reference>
<sequence length="233" mass="26047">MRLLECIEDNSLSQVIDSSTRGDVILDLMVTSANHGTDPPKSYAKAHREQGGDSRETAWLHQGKSCLTNLVTFYGGVTTSVNKGRATDVVYLDSCKVFDMVSCNILLSKLERYGFDGWTVWWMRKWLDGHIQRVAVKGSMSTWRSVVSLRGPYWYQYYSTSSSMTQTMGSIKFSDDTKLSGVIDTPEGWHAIQRDLDRAQELDPCEPHEVQRGQVQGPAFGSGQPLVPIQSGE</sequence>
<evidence type="ECO:0000313" key="3">
    <source>
        <dbReference type="Proteomes" id="UP000233556"/>
    </source>
</evidence>
<dbReference type="PANTHER" id="PTHR33332">
    <property type="entry name" value="REVERSE TRANSCRIPTASE DOMAIN-CONTAINING PROTEIN"/>
    <property type="match status" value="1"/>
</dbReference>
<reference evidence="3" key="2">
    <citation type="submission" date="2017-12" db="EMBL/GenBank/DDBJ databases">
        <title>Genome sequence of the Bar-tailed Godwit (Limosa lapponica baueri).</title>
        <authorList>
            <person name="Lima N.C.B."/>
            <person name="Parody-Merino A.M."/>
            <person name="Battley P.F."/>
            <person name="Fidler A.E."/>
            <person name="Prosdocimi F."/>
        </authorList>
    </citation>
    <scope>NUCLEOTIDE SEQUENCE [LARGE SCALE GENOMIC DNA]</scope>
</reference>
<keyword evidence="2" id="KW-0695">RNA-directed DNA polymerase</keyword>
<gene>
    <name evidence="2" type="ORF">llap_3862</name>
</gene>
<keyword evidence="3" id="KW-1185">Reference proteome</keyword>
<evidence type="ECO:0000313" key="2">
    <source>
        <dbReference type="EMBL" id="PKU45861.1"/>
    </source>
</evidence>
<protein>
    <submittedName>
        <fullName evidence="2">Rna-directed dna polymerase from mobile element jockey-like</fullName>
    </submittedName>
</protein>
<keyword evidence="2" id="KW-0548">Nucleotidyltransferase</keyword>
<dbReference type="EMBL" id="KZ505739">
    <property type="protein sequence ID" value="PKU45861.1"/>
    <property type="molecule type" value="Genomic_DNA"/>
</dbReference>
<feature type="region of interest" description="Disordered" evidence="1">
    <location>
        <begin position="211"/>
        <end position="233"/>
    </location>
</feature>
<keyword evidence="2" id="KW-0808">Transferase</keyword>
<evidence type="ECO:0000256" key="1">
    <source>
        <dbReference type="SAM" id="MobiDB-lite"/>
    </source>
</evidence>
<name>A0A2I0UIJ6_LIMLA</name>
<dbReference type="GO" id="GO:0003964">
    <property type="term" value="F:RNA-directed DNA polymerase activity"/>
    <property type="evidence" value="ECO:0007669"/>
    <property type="project" value="UniProtKB-KW"/>
</dbReference>